<keyword evidence="2" id="KW-1185">Reference proteome</keyword>
<dbReference type="EMBL" id="OZ021736">
    <property type="protein sequence ID" value="CAK9315467.1"/>
    <property type="molecule type" value="Genomic_DNA"/>
</dbReference>
<proteinExistence type="predicted"/>
<gene>
    <name evidence="1" type="ORF">CITCOLO1_LOCUS7264</name>
</gene>
<organism evidence="1 2">
    <name type="scientific">Citrullus colocynthis</name>
    <name type="common">colocynth</name>
    <dbReference type="NCBI Taxonomy" id="252529"/>
    <lineage>
        <taxon>Eukaryota</taxon>
        <taxon>Viridiplantae</taxon>
        <taxon>Streptophyta</taxon>
        <taxon>Embryophyta</taxon>
        <taxon>Tracheophyta</taxon>
        <taxon>Spermatophyta</taxon>
        <taxon>Magnoliopsida</taxon>
        <taxon>eudicotyledons</taxon>
        <taxon>Gunneridae</taxon>
        <taxon>Pentapetalae</taxon>
        <taxon>rosids</taxon>
        <taxon>fabids</taxon>
        <taxon>Cucurbitales</taxon>
        <taxon>Cucurbitaceae</taxon>
        <taxon>Benincaseae</taxon>
        <taxon>Citrullus</taxon>
    </lineage>
</organism>
<reference evidence="1 2" key="1">
    <citation type="submission" date="2024-03" db="EMBL/GenBank/DDBJ databases">
        <authorList>
            <person name="Gkanogiannis A."/>
            <person name="Becerra Lopez-Lavalle L."/>
        </authorList>
    </citation>
    <scope>NUCLEOTIDE SEQUENCE [LARGE SCALE GENOMIC DNA]</scope>
</reference>
<dbReference type="Proteomes" id="UP001642487">
    <property type="component" value="Chromosome 2"/>
</dbReference>
<accession>A0ABP0Y4V4</accession>
<sequence>MISTKFIMCNCRSFHFSWWLFTSQNQLSFICDVLMAKQRSSIRKGRGGWVSLGLSRLNLKVSEVRTTICENQQHLSDDVDPLKEMSERLEVGASESCREVSLGCGTDSTKEVSERIGLARVVLLDCGYDGNEKVSERRGLARIVLLVMGLKVSGNMSKSHRVGAAESHRVVPFGCGSNGTEEVSERLGLARVVSLGCGFVSTEEVSERLELARVMSLGHGSEGIEEVSERRGLARGGSLVHESIDMEGVIEILEAGASESRIVGPVHNEGLLGNLFRSGLGKDGFLAYSLGKSSGVHKPSSGSHPFQVDSCHDKSLLTWKWSSLLCALNSNEMLYIPPKMVADVVVIEPSEEVLKVGCSLWENYLVGQFVDATLSYPIIRRVIDIWGKVEM</sequence>
<protein>
    <submittedName>
        <fullName evidence="1">Uncharacterized protein</fullName>
    </submittedName>
</protein>
<evidence type="ECO:0000313" key="2">
    <source>
        <dbReference type="Proteomes" id="UP001642487"/>
    </source>
</evidence>
<name>A0ABP0Y4V4_9ROSI</name>
<evidence type="ECO:0000313" key="1">
    <source>
        <dbReference type="EMBL" id="CAK9315467.1"/>
    </source>
</evidence>